<proteinExistence type="predicted"/>
<reference evidence="2 3" key="1">
    <citation type="submission" date="2017-07" db="EMBL/GenBank/DDBJ databases">
        <title>Genomes of Fischerella (Mastigocladus) sp. strains.</title>
        <authorList>
            <person name="Miller S.R."/>
        </authorList>
    </citation>
    <scope>NUCLEOTIDE SEQUENCE [LARGE SCALE GENOMIC DNA]</scope>
    <source>
        <strain evidence="2 3">CCMEE 5268</strain>
    </source>
</reference>
<evidence type="ECO:0000256" key="1">
    <source>
        <dbReference type="SAM" id="MobiDB-lite"/>
    </source>
</evidence>
<organism evidence="2 3">
    <name type="scientific">Fischerella thermalis CCMEE 5268</name>
    <dbReference type="NCBI Taxonomy" id="2019662"/>
    <lineage>
        <taxon>Bacteria</taxon>
        <taxon>Bacillati</taxon>
        <taxon>Cyanobacteriota</taxon>
        <taxon>Cyanophyceae</taxon>
        <taxon>Nostocales</taxon>
        <taxon>Hapalosiphonaceae</taxon>
        <taxon>Fischerella</taxon>
    </lineage>
</organism>
<feature type="compositionally biased region" description="Low complexity" evidence="1">
    <location>
        <begin position="21"/>
        <end position="38"/>
    </location>
</feature>
<name>A0A2N6KAG1_9CYAN</name>
<feature type="region of interest" description="Disordered" evidence="1">
    <location>
        <begin position="1"/>
        <end position="41"/>
    </location>
</feature>
<dbReference type="AlphaFoldDB" id="A0A2N6KAG1"/>
<accession>A0A2N6KAG1</accession>
<protein>
    <submittedName>
        <fullName evidence="2">Uncharacterized protein</fullName>
    </submittedName>
</protein>
<gene>
    <name evidence="2" type="ORF">CEN50_22820</name>
</gene>
<sequence>MAFKTIPPDFWNLKLNQNFNPKPAQKAQQQPQQTKQQTNVDTGIQKKLINLLNGDKDICKRLIDAAKRKYPGQSEHWYWEKVTEDLLRDRA</sequence>
<evidence type="ECO:0000313" key="3">
    <source>
        <dbReference type="Proteomes" id="UP000235025"/>
    </source>
</evidence>
<evidence type="ECO:0000313" key="2">
    <source>
        <dbReference type="EMBL" id="PLZ95293.1"/>
    </source>
</evidence>
<dbReference type="RefSeq" id="WP_102174896.1">
    <property type="nucleotide sequence ID" value="NZ_NMQA01000323.1"/>
</dbReference>
<comment type="caution">
    <text evidence="2">The sequence shown here is derived from an EMBL/GenBank/DDBJ whole genome shotgun (WGS) entry which is preliminary data.</text>
</comment>
<dbReference type="EMBL" id="NMQA01000323">
    <property type="protein sequence ID" value="PLZ95293.1"/>
    <property type="molecule type" value="Genomic_DNA"/>
</dbReference>
<dbReference type="Proteomes" id="UP000235025">
    <property type="component" value="Unassembled WGS sequence"/>
</dbReference>